<evidence type="ECO:0000313" key="2">
    <source>
        <dbReference type="Proteomes" id="UP000838756"/>
    </source>
</evidence>
<dbReference type="OrthoDB" id="407509at2759"/>
<name>A0A8S4RZR4_9NEOP</name>
<protein>
    <submittedName>
        <fullName evidence="1">Jg8481 protein</fullName>
    </submittedName>
</protein>
<dbReference type="AlphaFoldDB" id="A0A8S4RZR4"/>
<evidence type="ECO:0000313" key="1">
    <source>
        <dbReference type="EMBL" id="CAH2242662.1"/>
    </source>
</evidence>
<accession>A0A8S4RZR4</accession>
<reference evidence="1" key="1">
    <citation type="submission" date="2022-03" db="EMBL/GenBank/DDBJ databases">
        <authorList>
            <person name="Lindestad O."/>
        </authorList>
    </citation>
    <scope>NUCLEOTIDE SEQUENCE</scope>
</reference>
<keyword evidence="2" id="KW-1185">Reference proteome</keyword>
<dbReference type="Proteomes" id="UP000838756">
    <property type="component" value="Unassembled WGS sequence"/>
</dbReference>
<organism evidence="1 2">
    <name type="scientific">Pararge aegeria aegeria</name>
    <dbReference type="NCBI Taxonomy" id="348720"/>
    <lineage>
        <taxon>Eukaryota</taxon>
        <taxon>Metazoa</taxon>
        <taxon>Ecdysozoa</taxon>
        <taxon>Arthropoda</taxon>
        <taxon>Hexapoda</taxon>
        <taxon>Insecta</taxon>
        <taxon>Pterygota</taxon>
        <taxon>Neoptera</taxon>
        <taxon>Endopterygota</taxon>
        <taxon>Lepidoptera</taxon>
        <taxon>Glossata</taxon>
        <taxon>Ditrysia</taxon>
        <taxon>Papilionoidea</taxon>
        <taxon>Nymphalidae</taxon>
        <taxon>Satyrinae</taxon>
        <taxon>Satyrini</taxon>
        <taxon>Parargina</taxon>
        <taxon>Pararge</taxon>
    </lineage>
</organism>
<proteinExistence type="predicted"/>
<dbReference type="EMBL" id="CAKXAJ010025670">
    <property type="protein sequence ID" value="CAH2242662.1"/>
    <property type="molecule type" value="Genomic_DNA"/>
</dbReference>
<sequence>MGLIRRLRVTQGAMERAMLVVCLRDQIRNKEIRKRIRVTDIAQLVAKLSGNGRGQDGCWGPKVLAWRTLTGKSSVDRPLTRWTDEIKRVAGSLWTQAAQNCCIRKSLQWT</sequence>
<gene>
    <name evidence="1" type="primary">jg8481</name>
    <name evidence="1" type="ORF">PAEG_LOCUS18903</name>
</gene>
<comment type="caution">
    <text evidence="1">The sequence shown here is derived from an EMBL/GenBank/DDBJ whole genome shotgun (WGS) entry which is preliminary data.</text>
</comment>